<gene>
    <name evidence="2" type="ORF">J3R75_001069</name>
</gene>
<name>A0AAE3VEG2_9BACT</name>
<evidence type="ECO:0000256" key="1">
    <source>
        <dbReference type="SAM" id="SignalP"/>
    </source>
</evidence>
<feature type="signal peptide" evidence="1">
    <location>
        <begin position="1"/>
        <end position="23"/>
    </location>
</feature>
<protein>
    <submittedName>
        <fullName evidence="2">Uncharacterized protein</fullName>
    </submittedName>
</protein>
<evidence type="ECO:0000313" key="2">
    <source>
        <dbReference type="EMBL" id="MDQ0288962.1"/>
    </source>
</evidence>
<keyword evidence="1" id="KW-0732">Signal</keyword>
<dbReference type="RefSeq" id="WP_307260303.1">
    <property type="nucleotide sequence ID" value="NZ_JAUSVL010000001.1"/>
</dbReference>
<proteinExistence type="predicted"/>
<keyword evidence="3" id="KW-1185">Reference proteome</keyword>
<sequence length="346" mass="37988">MTRLLTHSIPAVLLLCATGTGCAVVPNGAAPQDHSGPVLLFRSGFEADTAIEQVSATSDKLVGADRSVAGNNNWTTIAPDTNGRIHGGKLNYNPGDWTCRQAIIAPDPTDPDNRVLRLRGVPSPESPKFRIQADFTSPVQQGFKEFSCSVRLTVPETMAALRDYPKAITWLTVAEFWNDSAWTSREDTEYAFRVTVGIGKDAGAGEELYFRISTDDFSHTGTGANRKYKQIHLEVERAAHFPIPFDTWLTLEYHFRDGDQNEGLFRLAATPAGGERQEICTLHSIMHSPQNPDPKGVTYWAPIKMYTSATLAAWMQSQGRELELLFDDLAIWTGPPPGSPEPDAGL</sequence>
<organism evidence="2 3">
    <name type="scientific">Oligosphaera ethanolica</name>
    <dbReference type="NCBI Taxonomy" id="760260"/>
    <lineage>
        <taxon>Bacteria</taxon>
        <taxon>Pseudomonadati</taxon>
        <taxon>Lentisphaerota</taxon>
        <taxon>Oligosphaeria</taxon>
        <taxon>Oligosphaerales</taxon>
        <taxon>Oligosphaeraceae</taxon>
        <taxon>Oligosphaera</taxon>
    </lineage>
</organism>
<comment type="caution">
    <text evidence="2">The sequence shown here is derived from an EMBL/GenBank/DDBJ whole genome shotgun (WGS) entry which is preliminary data.</text>
</comment>
<dbReference type="EMBL" id="JAUSVL010000001">
    <property type="protein sequence ID" value="MDQ0288962.1"/>
    <property type="molecule type" value="Genomic_DNA"/>
</dbReference>
<dbReference type="AlphaFoldDB" id="A0AAE3VEG2"/>
<dbReference type="Proteomes" id="UP001238163">
    <property type="component" value="Unassembled WGS sequence"/>
</dbReference>
<evidence type="ECO:0000313" key="3">
    <source>
        <dbReference type="Proteomes" id="UP001238163"/>
    </source>
</evidence>
<accession>A0AAE3VEG2</accession>
<reference evidence="2" key="1">
    <citation type="submission" date="2023-07" db="EMBL/GenBank/DDBJ databases">
        <title>Genomic Encyclopedia of Type Strains, Phase IV (KMG-IV): sequencing the most valuable type-strain genomes for metagenomic binning, comparative biology and taxonomic classification.</title>
        <authorList>
            <person name="Goeker M."/>
        </authorList>
    </citation>
    <scope>NUCLEOTIDE SEQUENCE</scope>
    <source>
        <strain evidence="2">DSM 24202</strain>
    </source>
</reference>
<feature type="chain" id="PRO_5042128308" evidence="1">
    <location>
        <begin position="24"/>
        <end position="346"/>
    </location>
</feature>
<dbReference type="PROSITE" id="PS51257">
    <property type="entry name" value="PROKAR_LIPOPROTEIN"/>
    <property type="match status" value="1"/>
</dbReference>